<comment type="caution">
    <text evidence="2">The sequence shown here is derived from an EMBL/GenBank/DDBJ whole genome shotgun (WGS) entry which is preliminary data.</text>
</comment>
<feature type="transmembrane region" description="Helical" evidence="1">
    <location>
        <begin position="52"/>
        <end position="74"/>
    </location>
</feature>
<accession>A0AAE1S9V4</accession>
<name>A0AAE1S9V4_9SOLA</name>
<protein>
    <submittedName>
        <fullName evidence="2">Uncharacterized protein</fullName>
    </submittedName>
</protein>
<dbReference type="AlphaFoldDB" id="A0AAE1S9V4"/>
<organism evidence="2 3">
    <name type="scientific">Anisodus tanguticus</name>
    <dbReference type="NCBI Taxonomy" id="243964"/>
    <lineage>
        <taxon>Eukaryota</taxon>
        <taxon>Viridiplantae</taxon>
        <taxon>Streptophyta</taxon>
        <taxon>Embryophyta</taxon>
        <taxon>Tracheophyta</taxon>
        <taxon>Spermatophyta</taxon>
        <taxon>Magnoliopsida</taxon>
        <taxon>eudicotyledons</taxon>
        <taxon>Gunneridae</taxon>
        <taxon>Pentapetalae</taxon>
        <taxon>asterids</taxon>
        <taxon>lamiids</taxon>
        <taxon>Solanales</taxon>
        <taxon>Solanaceae</taxon>
        <taxon>Solanoideae</taxon>
        <taxon>Hyoscyameae</taxon>
        <taxon>Anisodus</taxon>
    </lineage>
</organism>
<reference evidence="2" key="1">
    <citation type="submission" date="2023-12" db="EMBL/GenBank/DDBJ databases">
        <title>Genome assembly of Anisodus tanguticus.</title>
        <authorList>
            <person name="Wang Y.-J."/>
        </authorList>
    </citation>
    <scope>NUCLEOTIDE SEQUENCE</scope>
    <source>
        <strain evidence="2">KB-2021</strain>
        <tissue evidence="2">Leaf</tissue>
    </source>
</reference>
<keyword evidence="1" id="KW-0472">Membrane</keyword>
<dbReference type="Proteomes" id="UP001291623">
    <property type="component" value="Unassembled WGS sequence"/>
</dbReference>
<keyword evidence="1" id="KW-1133">Transmembrane helix</keyword>
<keyword evidence="3" id="KW-1185">Reference proteome</keyword>
<keyword evidence="1" id="KW-0812">Transmembrane</keyword>
<evidence type="ECO:0000256" key="1">
    <source>
        <dbReference type="SAM" id="Phobius"/>
    </source>
</evidence>
<evidence type="ECO:0000313" key="2">
    <source>
        <dbReference type="EMBL" id="KAK4366075.1"/>
    </source>
</evidence>
<gene>
    <name evidence="2" type="ORF">RND71_013955</name>
</gene>
<proteinExistence type="predicted"/>
<sequence length="117" mass="13305">MEADQHLDNLENTPPKNKWARLTINGVDSMIMMVNSAVITCRVAEANEVKGYGWLILMMVAYFFYLVIKFNIVVQRSCFFQKSKSSGGSSMSEYNPVAQLKYLLILLMFCVVFLVSC</sequence>
<dbReference type="EMBL" id="JAVYJV010000007">
    <property type="protein sequence ID" value="KAK4366075.1"/>
    <property type="molecule type" value="Genomic_DNA"/>
</dbReference>
<evidence type="ECO:0000313" key="3">
    <source>
        <dbReference type="Proteomes" id="UP001291623"/>
    </source>
</evidence>
<feature type="transmembrane region" description="Helical" evidence="1">
    <location>
        <begin position="94"/>
        <end position="115"/>
    </location>
</feature>